<evidence type="ECO:0000256" key="1">
    <source>
        <dbReference type="ARBA" id="ARBA00004651"/>
    </source>
</evidence>
<feature type="transmembrane region" description="Helical" evidence="8">
    <location>
        <begin position="20"/>
        <end position="44"/>
    </location>
</feature>
<dbReference type="PANTHER" id="PTHR33406:SF6">
    <property type="entry name" value="MEMBRANE PROTEIN YDGH-RELATED"/>
    <property type="match status" value="1"/>
</dbReference>
<dbReference type="InterPro" id="IPR050545">
    <property type="entry name" value="Mycobact_MmpL"/>
</dbReference>
<feature type="region of interest" description="Disordered" evidence="7">
    <location>
        <begin position="728"/>
        <end position="753"/>
    </location>
</feature>
<evidence type="ECO:0000256" key="6">
    <source>
        <dbReference type="ARBA" id="ARBA00023136"/>
    </source>
</evidence>
<organism evidence="10 11">
    <name type="scientific">Flaviflexus ciconiae</name>
    <dbReference type="NCBI Taxonomy" id="2496867"/>
    <lineage>
        <taxon>Bacteria</taxon>
        <taxon>Bacillati</taxon>
        <taxon>Actinomycetota</taxon>
        <taxon>Actinomycetes</taxon>
        <taxon>Actinomycetales</taxon>
        <taxon>Actinomycetaceae</taxon>
        <taxon>Flaviflexus</taxon>
    </lineage>
</organism>
<evidence type="ECO:0000313" key="11">
    <source>
        <dbReference type="Proteomes" id="UP000280344"/>
    </source>
</evidence>
<dbReference type="EMBL" id="CP034593">
    <property type="protein sequence ID" value="AZQ76870.1"/>
    <property type="molecule type" value="Genomic_DNA"/>
</dbReference>
<feature type="compositionally biased region" description="Polar residues" evidence="7">
    <location>
        <begin position="744"/>
        <end position="753"/>
    </location>
</feature>
<feature type="transmembrane region" description="Helical" evidence="8">
    <location>
        <begin position="177"/>
        <end position="202"/>
    </location>
</feature>
<proteinExistence type="inferred from homology"/>
<dbReference type="PANTHER" id="PTHR33406">
    <property type="entry name" value="MEMBRANE PROTEIN MJ1562-RELATED"/>
    <property type="match status" value="1"/>
</dbReference>
<keyword evidence="5 8" id="KW-1133">Transmembrane helix</keyword>
<feature type="transmembrane region" description="Helical" evidence="8">
    <location>
        <begin position="653"/>
        <end position="675"/>
    </location>
</feature>
<evidence type="ECO:0000256" key="3">
    <source>
        <dbReference type="ARBA" id="ARBA00022475"/>
    </source>
</evidence>
<feature type="transmembrane region" description="Helical" evidence="8">
    <location>
        <begin position="579"/>
        <end position="600"/>
    </location>
</feature>
<dbReference type="Gene3D" id="1.20.1640.10">
    <property type="entry name" value="Multidrug efflux transporter AcrB transmembrane domain"/>
    <property type="match status" value="2"/>
</dbReference>
<feature type="transmembrane region" description="Helical" evidence="8">
    <location>
        <begin position="681"/>
        <end position="704"/>
    </location>
</feature>
<keyword evidence="11" id="KW-1185">Reference proteome</keyword>
<dbReference type="AlphaFoldDB" id="A0A3Q9G416"/>
<keyword evidence="4 8" id="KW-0812">Transmembrane</keyword>
<accession>A0A3Q9G416</accession>
<evidence type="ECO:0000256" key="8">
    <source>
        <dbReference type="SAM" id="Phobius"/>
    </source>
</evidence>
<feature type="transmembrane region" description="Helical" evidence="8">
    <location>
        <begin position="242"/>
        <end position="263"/>
    </location>
</feature>
<comment type="subcellular location">
    <subcellularLocation>
        <location evidence="1">Cell membrane</location>
        <topology evidence="1">Multi-pass membrane protein</topology>
    </subcellularLocation>
</comment>
<feature type="transmembrane region" description="Helical" evidence="8">
    <location>
        <begin position="284"/>
        <end position="305"/>
    </location>
</feature>
<feature type="compositionally biased region" description="Polar residues" evidence="7">
    <location>
        <begin position="474"/>
        <end position="484"/>
    </location>
</feature>
<feature type="transmembrane region" description="Helical" evidence="8">
    <location>
        <begin position="209"/>
        <end position="230"/>
    </location>
</feature>
<evidence type="ECO:0000313" key="10">
    <source>
        <dbReference type="EMBL" id="AZQ76870.1"/>
    </source>
</evidence>
<comment type="similarity">
    <text evidence="2">Belongs to the resistance-nodulation-cell division (RND) (TC 2.A.6) family. MmpL subfamily.</text>
</comment>
<feature type="transmembrane region" description="Helical" evidence="8">
    <location>
        <begin position="555"/>
        <end position="572"/>
    </location>
</feature>
<dbReference type="SUPFAM" id="SSF82866">
    <property type="entry name" value="Multidrug efflux transporter AcrB transmembrane domain"/>
    <property type="match status" value="2"/>
</dbReference>
<dbReference type="Proteomes" id="UP000280344">
    <property type="component" value="Chromosome"/>
</dbReference>
<keyword evidence="6 8" id="KW-0472">Membrane</keyword>
<name>A0A3Q9G416_9ACTO</name>
<keyword evidence="3" id="KW-1003">Cell membrane</keyword>
<evidence type="ECO:0000256" key="4">
    <source>
        <dbReference type="ARBA" id="ARBA00022692"/>
    </source>
</evidence>
<dbReference type="GO" id="GO:0005886">
    <property type="term" value="C:plasma membrane"/>
    <property type="evidence" value="ECO:0007669"/>
    <property type="project" value="UniProtKB-SubCell"/>
</dbReference>
<dbReference type="KEGG" id="flh:EJ997_05470"/>
<feature type="transmembrane region" description="Helical" evidence="8">
    <location>
        <begin position="382"/>
        <end position="400"/>
    </location>
</feature>
<protein>
    <submittedName>
        <fullName evidence="10">MMPL family transporter</fullName>
    </submittedName>
</protein>
<dbReference type="InterPro" id="IPR000731">
    <property type="entry name" value="SSD"/>
</dbReference>
<dbReference type="OrthoDB" id="2365435at2"/>
<dbReference type="PROSITE" id="PS50156">
    <property type="entry name" value="SSD"/>
    <property type="match status" value="1"/>
</dbReference>
<feature type="compositionally biased region" description="Basic and acidic residues" evidence="7">
    <location>
        <begin position="728"/>
        <end position="743"/>
    </location>
</feature>
<evidence type="ECO:0000256" key="7">
    <source>
        <dbReference type="SAM" id="MobiDB-lite"/>
    </source>
</evidence>
<dbReference type="RefSeq" id="WP_126703676.1">
    <property type="nucleotide sequence ID" value="NZ_CP034593.1"/>
</dbReference>
<dbReference type="Pfam" id="PF03176">
    <property type="entry name" value="MMPL"/>
    <property type="match status" value="2"/>
</dbReference>
<reference evidence="10 11" key="1">
    <citation type="submission" date="2018-12" db="EMBL/GenBank/DDBJ databases">
        <title>Complete genome sequence of Flaviflexus sp. H23T48.</title>
        <authorList>
            <person name="Bae J.-W."/>
            <person name="Lee J.-Y."/>
        </authorList>
    </citation>
    <scope>NUCLEOTIDE SEQUENCE [LARGE SCALE GENOMIC DNA]</scope>
    <source>
        <strain evidence="10 11">H23T48</strain>
    </source>
</reference>
<gene>
    <name evidence="10" type="ORF">EJ997_05470</name>
</gene>
<feature type="domain" description="SSD" evidence="9">
    <location>
        <begin position="582"/>
        <end position="710"/>
    </location>
</feature>
<sequence>MTKPTSKNDSSTTRPKKSRLLRVFLPAMILLVWVVAAGLGGPLFGRISEVSSNDQSAYLPADSESATVSTASQEFYDSDDIPGVIVIVSENGALDEADLAEIGRVVDSLGQLDSTGEISPPIPSEDGEAVQVFVPIDSSVELSDGVDELKGVLDSELPDGMTSYVTGPAGLATDLSAAFAGVDGLLLAVAFAAVLVILLVVYRSLILPAAVLMTSLVALCGALLVVWNLANWGAFLLNGQVQGILFILVIGASTDYSLLYVARYREELAVNEDRWEATKKAWRATIEPVVASGGTVIAGLLMLLLSDLESNSVLGPVASIGIIVSILSALTLLPALLGLLGRRAFWPRVPHYDPDSVGEDHVKSTGVWGRTVRWVERRPRPIWIVTLIVLAVGAAGVTQLRADGVAETELVLTASEARDGQEVLSEKFTAGSGSPATILVPEGNLDEAVRVLEETEGVDSVTISAVDGPGGQAPINQDGIQSTGGPEAPAPDPTVVEGNVLLQATLSYPADERAALDAIVDIREGLSEAAPGALVGGPSATNLDTITTSIEDRQLIIPLVLVVILVILMLLLRAIVAPILLVLTTLLSFGTAMGVSAIVFNEILDFPGADPAVPLYAFVFLVALSIDYTIFLMTRVREESLRHGTREGIVRGLAVTGTVITSAGLVLAATFAALAVIPILFLFQLAFIVAFGVLLDTFVVRTLLVPALSLDIGKKIWWPSKLSRDDGQAAELTKDEQDDELRTDGQNGHVSRV</sequence>
<evidence type="ECO:0000256" key="2">
    <source>
        <dbReference type="ARBA" id="ARBA00010157"/>
    </source>
</evidence>
<feature type="region of interest" description="Disordered" evidence="7">
    <location>
        <begin position="464"/>
        <end position="490"/>
    </location>
</feature>
<evidence type="ECO:0000259" key="9">
    <source>
        <dbReference type="PROSITE" id="PS50156"/>
    </source>
</evidence>
<feature type="transmembrane region" description="Helical" evidence="8">
    <location>
        <begin position="612"/>
        <end position="632"/>
    </location>
</feature>
<dbReference type="InterPro" id="IPR004869">
    <property type="entry name" value="MMPL_dom"/>
</dbReference>
<feature type="transmembrane region" description="Helical" evidence="8">
    <location>
        <begin position="317"/>
        <end position="340"/>
    </location>
</feature>
<evidence type="ECO:0000256" key="5">
    <source>
        <dbReference type="ARBA" id="ARBA00022989"/>
    </source>
</evidence>